<dbReference type="Pfam" id="PF00047">
    <property type="entry name" value="ig"/>
    <property type="match status" value="1"/>
</dbReference>
<gene>
    <name evidence="13" type="primary">LOC115820734</name>
</gene>
<dbReference type="InterPro" id="IPR015943">
    <property type="entry name" value="WD40/YVTN_repeat-like_dom_sf"/>
</dbReference>
<evidence type="ECO:0000256" key="6">
    <source>
        <dbReference type="ARBA" id="ARBA00023319"/>
    </source>
</evidence>
<dbReference type="InterPro" id="IPR013783">
    <property type="entry name" value="Ig-like_fold"/>
</dbReference>
<dbReference type="GO" id="GO:0007411">
    <property type="term" value="P:axon guidance"/>
    <property type="evidence" value="ECO:0007669"/>
    <property type="project" value="TreeGrafter"/>
</dbReference>
<dbReference type="GO" id="GO:0071526">
    <property type="term" value="P:semaphorin-plexin signaling pathway"/>
    <property type="evidence" value="ECO:0007669"/>
    <property type="project" value="TreeGrafter"/>
</dbReference>
<keyword evidence="8" id="KW-1133">Transmembrane helix</keyword>
<keyword evidence="6" id="KW-0393">Immunoglobulin domain</keyword>
<dbReference type="InterPro" id="IPR013151">
    <property type="entry name" value="Immunoglobulin_dom"/>
</dbReference>
<dbReference type="InterPro" id="IPR036352">
    <property type="entry name" value="Semap_dom_sf"/>
</dbReference>
<dbReference type="GO" id="GO:0005886">
    <property type="term" value="C:plasma membrane"/>
    <property type="evidence" value="ECO:0007669"/>
    <property type="project" value="TreeGrafter"/>
</dbReference>
<dbReference type="GO" id="GO:0000122">
    <property type="term" value="P:negative regulation of transcription by RNA polymerase II"/>
    <property type="evidence" value="ECO:0007669"/>
    <property type="project" value="TreeGrafter"/>
</dbReference>
<dbReference type="Pfam" id="PF01403">
    <property type="entry name" value="Sema"/>
    <property type="match status" value="1"/>
</dbReference>
<dbReference type="Gene3D" id="2.60.40.10">
    <property type="entry name" value="Immunoglobulins"/>
    <property type="match status" value="1"/>
</dbReference>
<evidence type="ECO:0000259" key="11">
    <source>
        <dbReference type="PROSITE" id="PS51004"/>
    </source>
</evidence>
<dbReference type="InterPro" id="IPR016201">
    <property type="entry name" value="PSI"/>
</dbReference>
<dbReference type="Proteomes" id="UP000504632">
    <property type="component" value="Chromosome 9"/>
</dbReference>
<feature type="domain" description="Sema" evidence="11">
    <location>
        <begin position="17"/>
        <end position="499"/>
    </location>
</feature>
<dbReference type="InterPro" id="IPR036179">
    <property type="entry name" value="Ig-like_dom_sf"/>
</dbReference>
<dbReference type="PANTHER" id="PTHR11036:SF135">
    <property type="entry name" value="SEMAPHORIN 4D ISOFORM X1-RELATED"/>
    <property type="match status" value="1"/>
</dbReference>
<evidence type="ECO:0000256" key="2">
    <source>
        <dbReference type="ARBA" id="ARBA00009492"/>
    </source>
</evidence>
<evidence type="ECO:0000256" key="1">
    <source>
        <dbReference type="ARBA" id="ARBA00004370"/>
    </source>
</evidence>
<keyword evidence="4" id="KW-1015">Disulfide bond</keyword>
<dbReference type="InterPro" id="IPR007110">
    <property type="entry name" value="Ig-like_dom"/>
</dbReference>
<evidence type="ECO:0000256" key="5">
    <source>
        <dbReference type="ARBA" id="ARBA00023180"/>
    </source>
</evidence>
<dbReference type="AlphaFoldDB" id="A0A6J2W7Q6"/>
<name>A0A6J2W7Q6_CHACN</name>
<dbReference type="GO" id="GO:0005615">
    <property type="term" value="C:extracellular space"/>
    <property type="evidence" value="ECO:0007669"/>
    <property type="project" value="TreeGrafter"/>
</dbReference>
<dbReference type="PROSITE" id="PS51004">
    <property type="entry name" value="SEMA"/>
    <property type="match status" value="1"/>
</dbReference>
<feature type="domain" description="Ig-like" evidence="10">
    <location>
        <begin position="547"/>
        <end position="637"/>
    </location>
</feature>
<evidence type="ECO:0000256" key="8">
    <source>
        <dbReference type="SAM" id="Phobius"/>
    </source>
</evidence>
<evidence type="ECO:0000256" key="4">
    <source>
        <dbReference type="ARBA" id="ARBA00023157"/>
    </source>
</evidence>
<protein>
    <submittedName>
        <fullName evidence="13">Semaphorin-4E</fullName>
    </submittedName>
</protein>
<feature type="signal peptide" evidence="9">
    <location>
        <begin position="1"/>
        <end position="20"/>
    </location>
</feature>
<comment type="subcellular location">
    <subcellularLocation>
        <location evidence="1">Membrane</location>
    </subcellularLocation>
</comment>
<dbReference type="GO" id="GO:0001755">
    <property type="term" value="P:neural crest cell migration"/>
    <property type="evidence" value="ECO:0007669"/>
    <property type="project" value="TreeGrafter"/>
</dbReference>
<dbReference type="SMART" id="SM00630">
    <property type="entry name" value="Sema"/>
    <property type="match status" value="1"/>
</dbReference>
<evidence type="ECO:0000256" key="7">
    <source>
        <dbReference type="PROSITE-ProRule" id="PRU00352"/>
    </source>
</evidence>
<accession>A0A6J2W7Q6</accession>
<dbReference type="PANTHER" id="PTHR11036">
    <property type="entry name" value="SEMAPHORIN"/>
    <property type="match status" value="1"/>
</dbReference>
<dbReference type="GO" id="GO:0030335">
    <property type="term" value="P:positive regulation of cell migration"/>
    <property type="evidence" value="ECO:0007669"/>
    <property type="project" value="TreeGrafter"/>
</dbReference>
<dbReference type="GO" id="GO:0045499">
    <property type="term" value="F:chemorepellent activity"/>
    <property type="evidence" value="ECO:0007669"/>
    <property type="project" value="TreeGrafter"/>
</dbReference>
<reference evidence="13" key="1">
    <citation type="submission" date="2025-08" db="UniProtKB">
        <authorList>
            <consortium name="RefSeq"/>
        </authorList>
    </citation>
    <scope>IDENTIFICATION</scope>
</reference>
<evidence type="ECO:0000313" key="13">
    <source>
        <dbReference type="RefSeq" id="XP_030640249.1"/>
    </source>
</evidence>
<evidence type="ECO:0000256" key="9">
    <source>
        <dbReference type="SAM" id="SignalP"/>
    </source>
</evidence>
<dbReference type="Gene3D" id="2.130.10.10">
    <property type="entry name" value="YVTN repeat-like/Quinoprotein amine dehydrogenase"/>
    <property type="match status" value="1"/>
</dbReference>
<dbReference type="RefSeq" id="XP_030640249.1">
    <property type="nucleotide sequence ID" value="XM_030784389.1"/>
</dbReference>
<comment type="similarity">
    <text evidence="2">Belongs to the semaphorin family.</text>
</comment>
<feature type="chain" id="PRO_5026995513" evidence="9">
    <location>
        <begin position="21"/>
        <end position="780"/>
    </location>
</feature>
<dbReference type="PROSITE" id="PS50835">
    <property type="entry name" value="IG_LIKE"/>
    <property type="match status" value="1"/>
</dbReference>
<dbReference type="SMART" id="SM00423">
    <property type="entry name" value="PSI"/>
    <property type="match status" value="1"/>
</dbReference>
<evidence type="ECO:0000256" key="3">
    <source>
        <dbReference type="ARBA" id="ARBA00023136"/>
    </source>
</evidence>
<dbReference type="GeneID" id="115820734"/>
<sequence>MSLPFFLVLLCCVCSCLVTSTLNDLDRVPRKTILYPHAHVKRFKDEGTWNYSSMLLREDLGLLILGAREAVYALDIGDISVQKSKVPWEVTEDKRRECTYKGKHFDYECRNHIRTLHQMDDGTMYVCGTNAYSPTCDYMTYEDGEMRLENVQINGKGKCPFDPFQRYSSVMVGDDLYSATSMNFLGSEPVILRSSPTVLRTEFKSSWLNEPSFIFMDLVREGEGSAEGDDDKVYLFFSESAVEYDFHSKLTVSRVARVCKGDLGGQRTLQKKWTSFLKARLDCSVSEPSLPYVVQDVYHLQHSDWRESVFYAVFTPQSSSANLSTVCAYKASDISGMFSHGRFKTPVTVETSHVKWVMYSGELPVPRPGACIDNVARSMNMERSLDLPDKTLQFIRDRPLMDETVRPLTGGPLLIKSGAAFTRLVVDSVSALDGHAYPVMFIGTDNGFIQKAVNYDGEMYFIEEVQVLQEPEPIKILRLSSATGHLFAGSDSAAVQMPLSNCGRYHSCLDCVLARDPYCAWDLTVGNCSTVPNPPTHANMVQSLKDPDTTVCPASHSLREESYSLALGSNIKLGCRPDSNLARILWLFSREPLLPSDSRYISDEGILILNFSSADAGQYTCDSVERVNGKEYHRTLALFYLELKETTTEQPELNTEGATTKPALPCLPGTQVGDNSSVALKVAVAFLAITLVAFLLWNLIKGHLRLPGCFGKRTAVATNGEIAHRDFSPCPGFSLSSSYSRNSNHNSSVVAKDGGMIISPRLEKPKITDVFLYIDEESEI</sequence>
<dbReference type="Gene3D" id="3.30.1680.10">
    <property type="entry name" value="ligand-binding face of the semaphorins, domain 2"/>
    <property type="match status" value="1"/>
</dbReference>
<keyword evidence="8" id="KW-0812">Transmembrane</keyword>
<proteinExistence type="inferred from homology"/>
<keyword evidence="9" id="KW-0732">Signal</keyword>
<keyword evidence="12" id="KW-1185">Reference proteome</keyword>
<dbReference type="Pfam" id="PF01437">
    <property type="entry name" value="PSI"/>
    <property type="match status" value="1"/>
</dbReference>
<dbReference type="GO" id="GO:0043931">
    <property type="term" value="P:ossification involved in bone maturation"/>
    <property type="evidence" value="ECO:0007669"/>
    <property type="project" value="TreeGrafter"/>
</dbReference>
<keyword evidence="5" id="KW-0325">Glycoprotein</keyword>
<dbReference type="OrthoDB" id="9988752at2759"/>
<organism evidence="12 13">
    <name type="scientific">Chanos chanos</name>
    <name type="common">Milkfish</name>
    <name type="synonym">Mugil chanos</name>
    <dbReference type="NCBI Taxonomy" id="29144"/>
    <lineage>
        <taxon>Eukaryota</taxon>
        <taxon>Metazoa</taxon>
        <taxon>Chordata</taxon>
        <taxon>Craniata</taxon>
        <taxon>Vertebrata</taxon>
        <taxon>Euteleostomi</taxon>
        <taxon>Actinopterygii</taxon>
        <taxon>Neopterygii</taxon>
        <taxon>Teleostei</taxon>
        <taxon>Ostariophysi</taxon>
        <taxon>Gonorynchiformes</taxon>
        <taxon>Chanidae</taxon>
        <taxon>Chanos</taxon>
    </lineage>
</organism>
<dbReference type="InterPro" id="IPR027231">
    <property type="entry name" value="Semaphorin"/>
</dbReference>
<comment type="caution">
    <text evidence="7">Lacks conserved residue(s) required for the propagation of feature annotation.</text>
</comment>
<dbReference type="SUPFAM" id="SSF103575">
    <property type="entry name" value="Plexin repeat"/>
    <property type="match status" value="1"/>
</dbReference>
<dbReference type="InParanoid" id="A0A6J2W7Q6"/>
<dbReference type="SUPFAM" id="SSF101912">
    <property type="entry name" value="Sema domain"/>
    <property type="match status" value="1"/>
</dbReference>
<dbReference type="SUPFAM" id="SSF48726">
    <property type="entry name" value="Immunoglobulin"/>
    <property type="match status" value="1"/>
</dbReference>
<dbReference type="InterPro" id="IPR002165">
    <property type="entry name" value="Plexin_repeat"/>
</dbReference>
<feature type="transmembrane region" description="Helical" evidence="8">
    <location>
        <begin position="678"/>
        <end position="697"/>
    </location>
</feature>
<evidence type="ECO:0000313" key="12">
    <source>
        <dbReference type="Proteomes" id="UP000504632"/>
    </source>
</evidence>
<dbReference type="FunFam" id="2.130.10.10:FF:001703">
    <property type="entry name" value="Semaphorin 4e"/>
    <property type="match status" value="1"/>
</dbReference>
<dbReference type="InterPro" id="IPR001627">
    <property type="entry name" value="Semap_dom"/>
</dbReference>
<evidence type="ECO:0000259" key="10">
    <source>
        <dbReference type="PROSITE" id="PS50835"/>
    </source>
</evidence>
<keyword evidence="3 8" id="KW-0472">Membrane</keyword>
<dbReference type="GO" id="GO:0030215">
    <property type="term" value="F:semaphorin receptor binding"/>
    <property type="evidence" value="ECO:0007669"/>
    <property type="project" value="InterPro"/>
</dbReference>